<gene>
    <name evidence="16" type="ORF">PMACD_LOCUS4935</name>
</gene>
<comment type="similarity">
    <text evidence="3">Belongs to the complex I NDUFA7 subunit family.</text>
</comment>
<dbReference type="OrthoDB" id="7449810at2759"/>
<keyword evidence="9" id="KW-0249">Electron transport</keyword>
<comment type="subunit">
    <text evidence="4">Complex I is composed of 45 different subunits.</text>
</comment>
<keyword evidence="6" id="KW-0813">Transport</keyword>
<keyword evidence="10" id="KW-0007">Acetylation</keyword>
<evidence type="ECO:0000256" key="2">
    <source>
        <dbReference type="ARBA" id="ARBA00004443"/>
    </source>
</evidence>
<dbReference type="GO" id="GO:0005743">
    <property type="term" value="C:mitochondrial inner membrane"/>
    <property type="evidence" value="ECO:0007669"/>
    <property type="project" value="UniProtKB-SubCell"/>
</dbReference>
<evidence type="ECO:0000256" key="3">
    <source>
        <dbReference type="ARBA" id="ARBA00005482"/>
    </source>
</evidence>
<feature type="region of interest" description="Disordered" evidence="15">
    <location>
        <begin position="123"/>
        <end position="143"/>
    </location>
</feature>
<evidence type="ECO:0000256" key="11">
    <source>
        <dbReference type="ARBA" id="ARBA00023128"/>
    </source>
</evidence>
<dbReference type="Pfam" id="PF07347">
    <property type="entry name" value="CI-B14_5a"/>
    <property type="match status" value="1"/>
</dbReference>
<dbReference type="InterPro" id="IPR009947">
    <property type="entry name" value="NDUA7"/>
</dbReference>
<evidence type="ECO:0000256" key="15">
    <source>
        <dbReference type="SAM" id="MobiDB-lite"/>
    </source>
</evidence>
<evidence type="ECO:0000256" key="6">
    <source>
        <dbReference type="ARBA" id="ARBA00022448"/>
    </source>
</evidence>
<dbReference type="PANTHER" id="PTHR12485:SF1">
    <property type="entry name" value="NADH DEHYDROGENASE [UBIQUINONE] 1 ALPHA SUBCOMPLEX SUBUNIT 7"/>
    <property type="match status" value="1"/>
</dbReference>
<comment type="function">
    <text evidence="1">Accessory subunit of the mitochondrial membrane respiratory chain NADH dehydrogenase (Complex I), that is believed not to be involved in catalysis. Complex I functions in the transfer of electrons from NADH to the respiratory chain. The immediate electron acceptor for the enzyme is believed to be ubiquinone.</text>
</comment>
<protein>
    <recommendedName>
        <fullName evidence="5">NADH dehydrogenase [ubiquinone] 1 alpha subcomplex subunit 7</fullName>
    </recommendedName>
    <alternativeName>
        <fullName evidence="14">Complex I-B14.5a</fullName>
    </alternativeName>
    <alternativeName>
        <fullName evidence="13">NADH-ubiquinone oxidoreductase subunit B14.5a</fullName>
    </alternativeName>
</protein>
<evidence type="ECO:0000256" key="7">
    <source>
        <dbReference type="ARBA" id="ARBA00022660"/>
    </source>
</evidence>
<evidence type="ECO:0000256" key="5">
    <source>
        <dbReference type="ARBA" id="ARBA00016383"/>
    </source>
</evidence>
<sequence length="143" mass="15977">MGTKVRDVGAFLKKIRAILLGREHNLHGRFPPYISPRTIPPPEIPRCPDYKYSNQYYHERNAFHSVHPPVVAPIAEGPPLKIGGPGPLKSDSICFNSPPTPGPAWWWDGHCYYECAPDPPPLPVKKSTTNIDRHTPCPPPSKE</sequence>
<keyword evidence="11" id="KW-0496">Mitochondrion</keyword>
<comment type="caution">
    <text evidence="16">The sequence shown here is derived from an EMBL/GenBank/DDBJ whole genome shotgun (WGS) entry which is preliminary data.</text>
</comment>
<evidence type="ECO:0000256" key="4">
    <source>
        <dbReference type="ARBA" id="ARBA00011533"/>
    </source>
</evidence>
<dbReference type="GO" id="GO:0006120">
    <property type="term" value="P:mitochondrial electron transport, NADH to ubiquinone"/>
    <property type="evidence" value="ECO:0007669"/>
    <property type="project" value="TreeGrafter"/>
</dbReference>
<keyword evidence="8" id="KW-0999">Mitochondrion inner membrane</keyword>
<name>A0A821QPX3_9NEOP</name>
<dbReference type="PANTHER" id="PTHR12485">
    <property type="entry name" value="NADH-UBIQUINONE OXIDOREDUCTASE SUBUNIT B"/>
    <property type="match status" value="1"/>
</dbReference>
<evidence type="ECO:0000256" key="12">
    <source>
        <dbReference type="ARBA" id="ARBA00023136"/>
    </source>
</evidence>
<evidence type="ECO:0000256" key="13">
    <source>
        <dbReference type="ARBA" id="ARBA00030360"/>
    </source>
</evidence>
<dbReference type="AlphaFoldDB" id="A0A821QPX3"/>
<evidence type="ECO:0000256" key="8">
    <source>
        <dbReference type="ARBA" id="ARBA00022792"/>
    </source>
</evidence>
<reference evidence="16" key="1">
    <citation type="submission" date="2021-02" db="EMBL/GenBank/DDBJ databases">
        <authorList>
            <person name="Steward A R."/>
        </authorList>
    </citation>
    <scope>NUCLEOTIDE SEQUENCE</scope>
</reference>
<dbReference type="EMBL" id="CAJOBZ010000009">
    <property type="protein sequence ID" value="CAF4826388.1"/>
    <property type="molecule type" value="Genomic_DNA"/>
</dbReference>
<evidence type="ECO:0000256" key="14">
    <source>
        <dbReference type="ARBA" id="ARBA00033401"/>
    </source>
</evidence>
<evidence type="ECO:0000313" key="16">
    <source>
        <dbReference type="EMBL" id="CAF4826388.1"/>
    </source>
</evidence>
<keyword evidence="12" id="KW-0472">Membrane</keyword>
<accession>A0A821QPX3</accession>
<comment type="subcellular location">
    <subcellularLocation>
        <location evidence="2">Mitochondrion inner membrane</location>
        <topology evidence="2">Peripheral membrane protein</topology>
        <orientation evidence="2">Matrix side</orientation>
    </subcellularLocation>
</comment>
<evidence type="ECO:0000256" key="10">
    <source>
        <dbReference type="ARBA" id="ARBA00022990"/>
    </source>
</evidence>
<dbReference type="Proteomes" id="UP000663880">
    <property type="component" value="Unassembled WGS sequence"/>
</dbReference>
<keyword evidence="17" id="KW-1185">Reference proteome</keyword>
<evidence type="ECO:0000313" key="17">
    <source>
        <dbReference type="Proteomes" id="UP000663880"/>
    </source>
</evidence>
<evidence type="ECO:0000256" key="9">
    <source>
        <dbReference type="ARBA" id="ARBA00022982"/>
    </source>
</evidence>
<keyword evidence="7" id="KW-0679">Respiratory chain</keyword>
<feature type="compositionally biased region" description="Basic and acidic residues" evidence="15">
    <location>
        <begin position="131"/>
        <end position="143"/>
    </location>
</feature>
<evidence type="ECO:0000256" key="1">
    <source>
        <dbReference type="ARBA" id="ARBA00003195"/>
    </source>
</evidence>
<organism evidence="16 17">
    <name type="scientific">Pieris macdunnoughi</name>
    <dbReference type="NCBI Taxonomy" id="345717"/>
    <lineage>
        <taxon>Eukaryota</taxon>
        <taxon>Metazoa</taxon>
        <taxon>Ecdysozoa</taxon>
        <taxon>Arthropoda</taxon>
        <taxon>Hexapoda</taxon>
        <taxon>Insecta</taxon>
        <taxon>Pterygota</taxon>
        <taxon>Neoptera</taxon>
        <taxon>Endopterygota</taxon>
        <taxon>Lepidoptera</taxon>
        <taxon>Glossata</taxon>
        <taxon>Ditrysia</taxon>
        <taxon>Papilionoidea</taxon>
        <taxon>Pieridae</taxon>
        <taxon>Pierinae</taxon>
        <taxon>Pieris</taxon>
    </lineage>
</organism>
<proteinExistence type="inferred from homology"/>